<keyword evidence="6" id="KW-0326">Glycosidase</keyword>
<dbReference type="PANTHER" id="PTHR10628">
    <property type="entry name" value="SIALIDASE"/>
    <property type="match status" value="1"/>
</dbReference>
<dbReference type="EMBL" id="JAUSUZ010000001">
    <property type="protein sequence ID" value="MDQ0365216.1"/>
    <property type="molecule type" value="Genomic_DNA"/>
</dbReference>
<dbReference type="AlphaFoldDB" id="A0AAE3VWW1"/>
<dbReference type="SUPFAM" id="SSF50939">
    <property type="entry name" value="Sialidases"/>
    <property type="match status" value="1"/>
</dbReference>
<accession>A0AAE3VWW1</accession>
<keyword evidence="7" id="KW-1185">Reference proteome</keyword>
<dbReference type="GO" id="GO:0016020">
    <property type="term" value="C:membrane"/>
    <property type="evidence" value="ECO:0007669"/>
    <property type="project" value="TreeGrafter"/>
</dbReference>
<sequence>MRHHSRLLAAGLSLLLGAGLPAPATAASAADPKASALLLFDGGGETFNDVRYHSFRIPSLVRTSRDTLLAFAEGRVASNRDYGNINMMVKRSEDNGATWSGLGEVTGQGPGTWGNPTSVVGADGTIFLFLSWNAAGMSQFGDEGTTRISAWGERRVKLFTSSKAEDGTVWHGPVDLTSAVTPRTHADGSVWDWDAVGPGAGVLTASGRLIVPATNRNIYSDDGGVTFQSAPMAAGQEVTGESTLVELTDGQLMRNDTPNRSVWSTDKTRWVARGTIEGGFGPYAPEPALPDPHAEASILRYNRNAPARLIFLNSASTGTRTAMRIRVSLDEGETWSAGRALTTAPLPAWPQLGTGRVAEGGYSSMAKTADFTVGALVEVNEDTADSLTSHRSIVFRKMNLPWITG</sequence>
<feature type="signal peptide" evidence="4">
    <location>
        <begin position="1"/>
        <end position="26"/>
    </location>
</feature>
<evidence type="ECO:0000256" key="4">
    <source>
        <dbReference type="SAM" id="SignalP"/>
    </source>
</evidence>
<evidence type="ECO:0000313" key="7">
    <source>
        <dbReference type="Proteomes" id="UP001240236"/>
    </source>
</evidence>
<dbReference type="InterPro" id="IPR036278">
    <property type="entry name" value="Sialidase_sf"/>
</dbReference>
<dbReference type="GO" id="GO:0005737">
    <property type="term" value="C:cytoplasm"/>
    <property type="evidence" value="ECO:0007669"/>
    <property type="project" value="TreeGrafter"/>
</dbReference>
<comment type="caution">
    <text evidence="6">The sequence shown here is derived from an EMBL/GenBank/DDBJ whole genome shotgun (WGS) entry which is preliminary data.</text>
</comment>
<comment type="catalytic activity">
    <reaction evidence="1">
        <text>Hydrolysis of alpha-(2-&gt;3)-, alpha-(2-&gt;6)-, alpha-(2-&gt;8)- glycosidic linkages of terminal sialic acid residues in oligosaccharides, glycoproteins, glycolipids, colominic acid and synthetic substrates.</text>
        <dbReference type="EC" id="3.2.1.18"/>
    </reaction>
</comment>
<organism evidence="6 7">
    <name type="scientific">Catenuloplanes indicus</name>
    <dbReference type="NCBI Taxonomy" id="137267"/>
    <lineage>
        <taxon>Bacteria</taxon>
        <taxon>Bacillati</taxon>
        <taxon>Actinomycetota</taxon>
        <taxon>Actinomycetes</taxon>
        <taxon>Micromonosporales</taxon>
        <taxon>Micromonosporaceae</taxon>
        <taxon>Catenuloplanes</taxon>
    </lineage>
</organism>
<evidence type="ECO:0000256" key="1">
    <source>
        <dbReference type="ARBA" id="ARBA00000427"/>
    </source>
</evidence>
<dbReference type="GO" id="GO:0009313">
    <property type="term" value="P:oligosaccharide catabolic process"/>
    <property type="evidence" value="ECO:0007669"/>
    <property type="project" value="TreeGrafter"/>
</dbReference>
<dbReference type="InterPro" id="IPR011040">
    <property type="entry name" value="Sialidase"/>
</dbReference>
<evidence type="ECO:0000256" key="3">
    <source>
        <dbReference type="ARBA" id="ARBA00012733"/>
    </source>
</evidence>
<dbReference type="Pfam" id="PF13088">
    <property type="entry name" value="BNR_2"/>
    <property type="match status" value="1"/>
</dbReference>
<feature type="domain" description="Sialidase" evidence="5">
    <location>
        <begin position="67"/>
        <end position="370"/>
    </location>
</feature>
<dbReference type="Proteomes" id="UP001240236">
    <property type="component" value="Unassembled WGS sequence"/>
</dbReference>
<keyword evidence="6" id="KW-0378">Hydrolase</keyword>
<dbReference type="InterPro" id="IPR026856">
    <property type="entry name" value="Sialidase_fam"/>
</dbReference>
<keyword evidence="4" id="KW-0732">Signal</keyword>
<reference evidence="6 7" key="1">
    <citation type="submission" date="2023-07" db="EMBL/GenBank/DDBJ databases">
        <title>Sequencing the genomes of 1000 actinobacteria strains.</title>
        <authorList>
            <person name="Klenk H.-P."/>
        </authorList>
    </citation>
    <scope>NUCLEOTIDE SEQUENCE [LARGE SCALE GENOMIC DNA]</scope>
    <source>
        <strain evidence="6 7">DSM 44709</strain>
    </source>
</reference>
<gene>
    <name evidence="6" type="ORF">J2S42_001885</name>
</gene>
<comment type="similarity">
    <text evidence="2">Belongs to the glycosyl hydrolase 33 family.</text>
</comment>
<dbReference type="EC" id="3.2.1.18" evidence="3"/>
<protein>
    <recommendedName>
        <fullName evidence="3">exo-alpha-sialidase</fullName>
        <ecNumber evidence="3">3.2.1.18</ecNumber>
    </recommendedName>
</protein>
<dbReference type="CDD" id="cd15482">
    <property type="entry name" value="Sialidase_non-viral"/>
    <property type="match status" value="1"/>
</dbReference>
<name>A0AAE3VWW1_9ACTN</name>
<dbReference type="GO" id="GO:0006689">
    <property type="term" value="P:ganglioside catabolic process"/>
    <property type="evidence" value="ECO:0007669"/>
    <property type="project" value="TreeGrafter"/>
</dbReference>
<dbReference type="Gene3D" id="2.120.10.10">
    <property type="match status" value="1"/>
</dbReference>
<dbReference type="GO" id="GO:0004308">
    <property type="term" value="F:exo-alpha-sialidase activity"/>
    <property type="evidence" value="ECO:0007669"/>
    <property type="project" value="UniProtKB-EC"/>
</dbReference>
<dbReference type="RefSeq" id="WP_307237581.1">
    <property type="nucleotide sequence ID" value="NZ_JAUSUZ010000001.1"/>
</dbReference>
<feature type="chain" id="PRO_5041959997" description="exo-alpha-sialidase" evidence="4">
    <location>
        <begin position="27"/>
        <end position="405"/>
    </location>
</feature>
<evidence type="ECO:0000256" key="2">
    <source>
        <dbReference type="ARBA" id="ARBA00009348"/>
    </source>
</evidence>
<proteinExistence type="inferred from homology"/>
<evidence type="ECO:0000259" key="5">
    <source>
        <dbReference type="Pfam" id="PF13088"/>
    </source>
</evidence>
<dbReference type="PANTHER" id="PTHR10628:SF30">
    <property type="entry name" value="EXO-ALPHA-SIALIDASE"/>
    <property type="match status" value="1"/>
</dbReference>
<evidence type="ECO:0000313" key="6">
    <source>
        <dbReference type="EMBL" id="MDQ0365216.1"/>
    </source>
</evidence>